<comment type="caution">
    <text evidence="1">The sequence shown here is derived from an EMBL/GenBank/DDBJ whole genome shotgun (WGS) entry which is preliminary data.</text>
</comment>
<name>A0AAW0GLJ9_9APHY</name>
<evidence type="ECO:0000313" key="2">
    <source>
        <dbReference type="Proteomes" id="UP001385951"/>
    </source>
</evidence>
<accession>A0AAW0GLJ9</accession>
<organism evidence="1 2">
    <name type="scientific">Cerrena zonata</name>
    <dbReference type="NCBI Taxonomy" id="2478898"/>
    <lineage>
        <taxon>Eukaryota</taxon>
        <taxon>Fungi</taxon>
        <taxon>Dikarya</taxon>
        <taxon>Basidiomycota</taxon>
        <taxon>Agaricomycotina</taxon>
        <taxon>Agaricomycetes</taxon>
        <taxon>Polyporales</taxon>
        <taxon>Cerrenaceae</taxon>
        <taxon>Cerrena</taxon>
    </lineage>
</organism>
<dbReference type="AlphaFoldDB" id="A0AAW0GLJ9"/>
<keyword evidence="2" id="KW-1185">Reference proteome</keyword>
<reference evidence="1 2" key="1">
    <citation type="submission" date="2022-09" db="EMBL/GenBank/DDBJ databases">
        <authorList>
            <person name="Palmer J.M."/>
        </authorList>
    </citation>
    <scope>NUCLEOTIDE SEQUENCE [LARGE SCALE GENOMIC DNA]</scope>
    <source>
        <strain evidence="1 2">DSM 7382</strain>
    </source>
</reference>
<dbReference type="Proteomes" id="UP001385951">
    <property type="component" value="Unassembled WGS sequence"/>
</dbReference>
<gene>
    <name evidence="1" type="ORF">QCA50_006186</name>
</gene>
<sequence>MARNNECQVIISTYHFASIPQYIDTLIPGPRYSVKFSYTEPLDTRDFLHNLCSSLYLDRTIYLRISYIARSKTDDADLNLDLGNFVVNLITRCSPTGLEAVHIAGPRLSILHSILASWRSLPLCEGGVMVNRAETRFDVHSNSIVARGLFGFVRMLILSEVISGTSSSELADLCDTIRSQAQYYRGQCVSFTKLVFQGCSIKHDWLFDLVDVVAELFYQQGRFTKTLRSEPYVVSPVFGQSSTRSLPNHNEPSLSLPTQGNRADCVELGRVTLDFHGKPQIEIERDV</sequence>
<proteinExistence type="predicted"/>
<protein>
    <submittedName>
        <fullName evidence="1">Uncharacterized protein</fullName>
    </submittedName>
</protein>
<dbReference type="EMBL" id="JASBNA010000006">
    <property type="protein sequence ID" value="KAK7691083.1"/>
    <property type="molecule type" value="Genomic_DNA"/>
</dbReference>
<evidence type="ECO:0000313" key="1">
    <source>
        <dbReference type="EMBL" id="KAK7691083.1"/>
    </source>
</evidence>